<proteinExistence type="predicted"/>
<feature type="transmembrane region" description="Helical" evidence="6">
    <location>
        <begin position="342"/>
        <end position="360"/>
    </location>
</feature>
<dbReference type="EMBL" id="FNAN01000001">
    <property type="protein sequence ID" value="SDD53509.1"/>
    <property type="molecule type" value="Genomic_DNA"/>
</dbReference>
<dbReference type="Gene3D" id="1.20.1250.20">
    <property type="entry name" value="MFS general substrate transporter like domains"/>
    <property type="match status" value="1"/>
</dbReference>
<dbReference type="InterPro" id="IPR036259">
    <property type="entry name" value="MFS_trans_sf"/>
</dbReference>
<dbReference type="GO" id="GO:0022857">
    <property type="term" value="F:transmembrane transporter activity"/>
    <property type="evidence" value="ECO:0007669"/>
    <property type="project" value="InterPro"/>
</dbReference>
<dbReference type="Pfam" id="PF07690">
    <property type="entry name" value="MFS_1"/>
    <property type="match status" value="1"/>
</dbReference>
<evidence type="ECO:0000313" key="7">
    <source>
        <dbReference type="EMBL" id="SDD53509.1"/>
    </source>
</evidence>
<feature type="transmembrane region" description="Helical" evidence="6">
    <location>
        <begin position="238"/>
        <end position="256"/>
    </location>
</feature>
<keyword evidence="5 6" id="KW-0472">Membrane</keyword>
<organism evidence="7 8">
    <name type="scientific">Dyadobacter soli</name>
    <dbReference type="NCBI Taxonomy" id="659014"/>
    <lineage>
        <taxon>Bacteria</taxon>
        <taxon>Pseudomonadati</taxon>
        <taxon>Bacteroidota</taxon>
        <taxon>Cytophagia</taxon>
        <taxon>Cytophagales</taxon>
        <taxon>Spirosomataceae</taxon>
        <taxon>Dyadobacter</taxon>
    </lineage>
</organism>
<dbReference type="RefSeq" id="WP_090145916.1">
    <property type="nucleotide sequence ID" value="NZ_FNAN01000001.1"/>
</dbReference>
<feature type="transmembrane region" description="Helical" evidence="6">
    <location>
        <begin position="108"/>
        <end position="134"/>
    </location>
</feature>
<feature type="transmembrane region" description="Helical" evidence="6">
    <location>
        <begin position="56"/>
        <end position="73"/>
    </location>
</feature>
<evidence type="ECO:0000313" key="8">
    <source>
        <dbReference type="Proteomes" id="UP000198748"/>
    </source>
</evidence>
<accession>A0A1G6VIX0</accession>
<gene>
    <name evidence="7" type="ORF">SAMN04487996_101257</name>
</gene>
<name>A0A1G6VIX0_9BACT</name>
<keyword evidence="2" id="KW-0813">Transport</keyword>
<dbReference type="PANTHER" id="PTHR42718:SF9">
    <property type="entry name" value="MAJOR FACILITATOR SUPERFAMILY MULTIDRUG TRANSPORTER MFSC"/>
    <property type="match status" value="1"/>
</dbReference>
<evidence type="ECO:0000256" key="6">
    <source>
        <dbReference type="SAM" id="Phobius"/>
    </source>
</evidence>
<feature type="transmembrane region" description="Helical" evidence="6">
    <location>
        <begin position="276"/>
        <end position="299"/>
    </location>
</feature>
<sequence length="530" mass="59251">MRTPTYFKPWALQWPLGIRIALVFILATGTVQFVVFGMTQNYVMAYFGAEPQDVSFALQITYCGIVAALPFQFRFVRYFETRNMLATALLASILLSVSHLFVSDIYVFIFLRLLTGFAVSVIAASALTLIFSVLPPAKIPTVGLSMFFGTVLCSGVIIGILSGWVVSNIEWTNIYYYMTMIQCSTLVLVFLILNPTNNLKKYPLYQLDWTSATLNLVALVSFAYTILYGPSKDWFDDPVILCSSVVSANSFGLLLYRQSFLKRPYIHLDTFKSPSFYIGIILLILFYVVKDSLNIVYAYSSAILQWPIERLIMLALTNVAGIVLGIWIMALPVVLKTVANKYAFLAGFSLMLAYHLWMYFSYSSDISFNQLIIPVFLQGTACGVLFVPIVRFVVSTAPMYTGVSATVMATMARFASSVISISAFFSMQRYYNLLNKQALLRNLTDFDQNFTATITQNVALYESLGFPGAQARTLAFVEVSKSLAVQSQLRSNMNVFMIMICILILLLAVICFAPPIFKLGQSLLARKDGQ</sequence>
<reference evidence="8" key="1">
    <citation type="submission" date="2016-10" db="EMBL/GenBank/DDBJ databases">
        <authorList>
            <person name="Varghese N."/>
            <person name="Submissions S."/>
        </authorList>
    </citation>
    <scope>NUCLEOTIDE SEQUENCE [LARGE SCALE GENOMIC DNA]</scope>
    <source>
        <strain evidence="8">DSM 25329</strain>
    </source>
</reference>
<feature type="transmembrane region" description="Helical" evidence="6">
    <location>
        <begin position="406"/>
        <end position="425"/>
    </location>
</feature>
<feature type="transmembrane region" description="Helical" evidence="6">
    <location>
        <begin position="311"/>
        <end position="335"/>
    </location>
</feature>
<feature type="transmembrane region" description="Helical" evidence="6">
    <location>
        <begin position="12"/>
        <end position="36"/>
    </location>
</feature>
<feature type="transmembrane region" description="Helical" evidence="6">
    <location>
        <begin position="141"/>
        <end position="162"/>
    </location>
</feature>
<dbReference type="STRING" id="659014.SAMN04487996_101257"/>
<comment type="subcellular location">
    <subcellularLocation>
        <location evidence="1">Membrane</location>
        <topology evidence="1">Multi-pass membrane protein</topology>
    </subcellularLocation>
</comment>
<keyword evidence="3 6" id="KW-0812">Transmembrane</keyword>
<dbReference type="PANTHER" id="PTHR42718">
    <property type="entry name" value="MAJOR FACILITATOR SUPERFAMILY MULTIDRUG TRANSPORTER MFSC"/>
    <property type="match status" value="1"/>
</dbReference>
<dbReference type="SUPFAM" id="SSF103473">
    <property type="entry name" value="MFS general substrate transporter"/>
    <property type="match status" value="1"/>
</dbReference>
<keyword evidence="4 6" id="KW-1133">Transmembrane helix</keyword>
<feature type="transmembrane region" description="Helical" evidence="6">
    <location>
        <begin position="174"/>
        <end position="193"/>
    </location>
</feature>
<feature type="transmembrane region" description="Helical" evidence="6">
    <location>
        <begin position="495"/>
        <end position="517"/>
    </location>
</feature>
<evidence type="ECO:0000256" key="3">
    <source>
        <dbReference type="ARBA" id="ARBA00022692"/>
    </source>
</evidence>
<dbReference type="GO" id="GO:0016020">
    <property type="term" value="C:membrane"/>
    <property type="evidence" value="ECO:0007669"/>
    <property type="project" value="UniProtKB-SubCell"/>
</dbReference>
<feature type="transmembrane region" description="Helical" evidence="6">
    <location>
        <begin position="205"/>
        <end position="226"/>
    </location>
</feature>
<feature type="transmembrane region" description="Helical" evidence="6">
    <location>
        <begin position="85"/>
        <end position="102"/>
    </location>
</feature>
<dbReference type="OrthoDB" id="622032at2"/>
<evidence type="ECO:0000256" key="5">
    <source>
        <dbReference type="ARBA" id="ARBA00023136"/>
    </source>
</evidence>
<evidence type="ECO:0000256" key="4">
    <source>
        <dbReference type="ARBA" id="ARBA00022989"/>
    </source>
</evidence>
<keyword evidence="8" id="KW-1185">Reference proteome</keyword>
<evidence type="ECO:0000256" key="1">
    <source>
        <dbReference type="ARBA" id="ARBA00004141"/>
    </source>
</evidence>
<protein>
    <submittedName>
        <fullName evidence="7">MFS transporter, DHA2 family, multidrug resistance protein</fullName>
    </submittedName>
</protein>
<dbReference type="AlphaFoldDB" id="A0A1G6VIX0"/>
<dbReference type="Proteomes" id="UP000198748">
    <property type="component" value="Unassembled WGS sequence"/>
</dbReference>
<evidence type="ECO:0000256" key="2">
    <source>
        <dbReference type="ARBA" id="ARBA00022448"/>
    </source>
</evidence>
<dbReference type="InterPro" id="IPR011701">
    <property type="entry name" value="MFS"/>
</dbReference>
<feature type="transmembrane region" description="Helical" evidence="6">
    <location>
        <begin position="372"/>
        <end position="394"/>
    </location>
</feature>